<protein>
    <recommendedName>
        <fullName evidence="1">C2H2-type domain-containing protein</fullName>
    </recommendedName>
</protein>
<sequence length="552" mass="61928">MDEATKISRIAILCKQTFADCVSNPELGSQAWIRSAQGDFNLWCVGIKATSSNKSSLEYRLRDRLDVREDICDLLQGLVDVLQKCQQSVIASPGLTLISIELVAIGDRVQLADSRSASPDNFESWEAMSNESGALDSPFGDEVSDPTLSENIYYIKDILSQLWRISRAIRESANKYRFAKADDSLNEDDFEDYRQHLTAIILSAFEDQEAAGLTPAERMRRALGYDRLTQVQKRIIRLNILGKNRIQFVARSQNTKARLEAASQRSESTPLIKDLEHPNIGSNNEHMVHQPELSSIAPTPSRIAAEGSTRSDALNTGITATEVDSRLNIEVASTEETVSGTTEVMKIALSQSHPCCPSLNPDGSLVCPYCDDLLPPNFAKSENEKDWRTHVAQDIIPYSCIIDDCDTPDEMYATAENLLSHMLKKHSVTRWACDHCSYGTNEKEPARKSPQYFDTSQEWESHAATEHKDMIPVEQRAIFAELGKRPTIGPLSCPLCQFATESPDTRINDHILQHLHEFSLWALPDNAEERRTQRKLSRGAFGIQKWDKVKDI</sequence>
<dbReference type="AlphaFoldDB" id="A0AAV9U498"/>
<keyword evidence="3" id="KW-1185">Reference proteome</keyword>
<comment type="caution">
    <text evidence="2">The sequence shown here is derived from an EMBL/GenBank/DDBJ whole genome shotgun (WGS) entry which is preliminary data.</text>
</comment>
<dbReference type="PANTHER" id="PTHR35391">
    <property type="entry name" value="C2H2-TYPE DOMAIN-CONTAINING PROTEIN-RELATED"/>
    <property type="match status" value="1"/>
</dbReference>
<feature type="domain" description="C2H2-type" evidence="1">
    <location>
        <begin position="491"/>
        <end position="514"/>
    </location>
</feature>
<evidence type="ECO:0000313" key="2">
    <source>
        <dbReference type="EMBL" id="KAK6332695.1"/>
    </source>
</evidence>
<proteinExistence type="predicted"/>
<dbReference type="PANTHER" id="PTHR35391:SF7">
    <property type="entry name" value="C2H2-TYPE DOMAIN-CONTAINING PROTEIN"/>
    <property type="match status" value="1"/>
</dbReference>
<gene>
    <name evidence="2" type="ORF">TWF730_004354</name>
</gene>
<dbReference type="Proteomes" id="UP001373714">
    <property type="component" value="Unassembled WGS sequence"/>
</dbReference>
<feature type="domain" description="C2H2-type" evidence="1">
    <location>
        <begin position="431"/>
        <end position="467"/>
    </location>
</feature>
<reference evidence="2 3" key="1">
    <citation type="submission" date="2019-10" db="EMBL/GenBank/DDBJ databases">
        <authorList>
            <person name="Palmer J.M."/>
        </authorList>
    </citation>
    <scope>NUCLEOTIDE SEQUENCE [LARGE SCALE GENOMIC DNA]</scope>
    <source>
        <strain evidence="2 3">TWF730</strain>
    </source>
</reference>
<dbReference type="InterPro" id="IPR013087">
    <property type="entry name" value="Znf_C2H2_type"/>
</dbReference>
<name>A0AAV9U498_9PEZI</name>
<dbReference type="SMART" id="SM00355">
    <property type="entry name" value="ZnF_C2H2"/>
    <property type="match status" value="3"/>
</dbReference>
<evidence type="ECO:0000259" key="1">
    <source>
        <dbReference type="SMART" id="SM00355"/>
    </source>
</evidence>
<feature type="domain" description="C2H2-type" evidence="1">
    <location>
        <begin position="398"/>
        <end position="426"/>
    </location>
</feature>
<evidence type="ECO:0000313" key="3">
    <source>
        <dbReference type="Proteomes" id="UP001373714"/>
    </source>
</evidence>
<accession>A0AAV9U498</accession>
<dbReference type="EMBL" id="JAVHNS010000017">
    <property type="protein sequence ID" value="KAK6332695.1"/>
    <property type="molecule type" value="Genomic_DNA"/>
</dbReference>
<organism evidence="2 3">
    <name type="scientific">Orbilia blumenaviensis</name>
    <dbReference type="NCBI Taxonomy" id="1796055"/>
    <lineage>
        <taxon>Eukaryota</taxon>
        <taxon>Fungi</taxon>
        <taxon>Dikarya</taxon>
        <taxon>Ascomycota</taxon>
        <taxon>Pezizomycotina</taxon>
        <taxon>Orbiliomycetes</taxon>
        <taxon>Orbiliales</taxon>
        <taxon>Orbiliaceae</taxon>
        <taxon>Orbilia</taxon>
    </lineage>
</organism>